<evidence type="ECO:0000259" key="6">
    <source>
        <dbReference type="PROSITE" id="PS50893"/>
    </source>
</evidence>
<keyword evidence="2" id="KW-0472">Membrane</keyword>
<dbReference type="PANTHER" id="PTHR24220:SF86">
    <property type="entry name" value="ABC TRANSPORTER ABCH.1"/>
    <property type="match status" value="1"/>
</dbReference>
<dbReference type="CDD" id="cd03255">
    <property type="entry name" value="ABC_MJ0796_LolCDE_FtsE"/>
    <property type="match status" value="1"/>
</dbReference>
<dbReference type="GO" id="GO:0005886">
    <property type="term" value="C:plasma membrane"/>
    <property type="evidence" value="ECO:0007669"/>
    <property type="project" value="TreeGrafter"/>
</dbReference>
<dbReference type="InterPro" id="IPR017911">
    <property type="entry name" value="MacB-like_ATP-bd"/>
</dbReference>
<dbReference type="KEGG" id="aay:WYH_01581"/>
<dbReference type="InterPro" id="IPR027417">
    <property type="entry name" value="P-loop_NTPase"/>
</dbReference>
<dbReference type="PATRIC" id="fig|1267766.3.peg.1589"/>
<reference evidence="7" key="1">
    <citation type="submission" date="2015-05" db="EMBL/GenBank/DDBJ databases">
        <title>The complete genome of Altererythrobacter atlanticus strain 26DY36.</title>
        <authorList>
            <person name="Wu Y.-H."/>
            <person name="Cheng H."/>
            <person name="Wu X.-W."/>
        </authorList>
    </citation>
    <scope>NUCLEOTIDE SEQUENCE [LARGE SCALE GENOMIC DNA]</scope>
    <source>
        <strain evidence="7">26DY36</strain>
    </source>
</reference>
<keyword evidence="3" id="KW-0547">Nucleotide-binding</keyword>
<dbReference type="STRING" id="1267766.WYH_01581"/>
<evidence type="ECO:0000313" key="7">
    <source>
        <dbReference type="EMBL" id="AKH42618.1"/>
    </source>
</evidence>
<evidence type="ECO:0000256" key="4">
    <source>
        <dbReference type="ARBA" id="ARBA00022840"/>
    </source>
</evidence>
<name>A0A0F7KQ05_9SPHN</name>
<evidence type="ECO:0000256" key="3">
    <source>
        <dbReference type="ARBA" id="ARBA00022741"/>
    </source>
</evidence>
<keyword evidence="7" id="KW-0378">Hydrolase</keyword>
<organism evidence="7 8">
    <name type="scientific">Croceibacterium atlanticum</name>
    <dbReference type="NCBI Taxonomy" id="1267766"/>
    <lineage>
        <taxon>Bacteria</taxon>
        <taxon>Pseudomonadati</taxon>
        <taxon>Pseudomonadota</taxon>
        <taxon>Alphaproteobacteria</taxon>
        <taxon>Sphingomonadales</taxon>
        <taxon>Erythrobacteraceae</taxon>
        <taxon>Croceibacterium</taxon>
    </lineage>
</organism>
<feature type="domain" description="ABC transporter" evidence="6">
    <location>
        <begin position="4"/>
        <end position="245"/>
    </location>
</feature>
<accession>A0A0F7KQ05</accession>
<dbReference type="PANTHER" id="PTHR24220">
    <property type="entry name" value="IMPORT ATP-BINDING PROTEIN"/>
    <property type="match status" value="1"/>
</dbReference>
<proteinExistence type="inferred from homology"/>
<dbReference type="EC" id="3.6.3.-" evidence="7"/>
<dbReference type="GO" id="GO:0016887">
    <property type="term" value="F:ATP hydrolysis activity"/>
    <property type="evidence" value="ECO:0007669"/>
    <property type="project" value="InterPro"/>
</dbReference>
<dbReference type="InterPro" id="IPR017871">
    <property type="entry name" value="ABC_transporter-like_CS"/>
</dbReference>
<dbReference type="Pfam" id="PF00005">
    <property type="entry name" value="ABC_tran"/>
    <property type="match status" value="1"/>
</dbReference>
<dbReference type="AlphaFoldDB" id="A0A0F7KQ05"/>
<dbReference type="Gene3D" id="3.40.50.300">
    <property type="entry name" value="P-loop containing nucleotide triphosphate hydrolases"/>
    <property type="match status" value="1"/>
</dbReference>
<evidence type="ECO:0000256" key="2">
    <source>
        <dbReference type="ARBA" id="ARBA00022519"/>
    </source>
</evidence>
<dbReference type="PROSITE" id="PS00211">
    <property type="entry name" value="ABC_TRANSPORTER_1"/>
    <property type="match status" value="1"/>
</dbReference>
<dbReference type="GO" id="GO:0098796">
    <property type="term" value="C:membrane protein complex"/>
    <property type="evidence" value="ECO:0007669"/>
    <property type="project" value="UniProtKB-ARBA"/>
</dbReference>
<dbReference type="SUPFAM" id="SSF52540">
    <property type="entry name" value="P-loop containing nucleoside triphosphate hydrolases"/>
    <property type="match status" value="1"/>
</dbReference>
<gene>
    <name evidence="7" type="primary">macB_5</name>
    <name evidence="7" type="ORF">WYH_01581</name>
</gene>
<evidence type="ECO:0000313" key="8">
    <source>
        <dbReference type="Proteomes" id="UP000034392"/>
    </source>
</evidence>
<dbReference type="InterPro" id="IPR003593">
    <property type="entry name" value="AAA+_ATPase"/>
</dbReference>
<keyword evidence="8" id="KW-1185">Reference proteome</keyword>
<keyword evidence="2" id="KW-0997">Cell inner membrane</keyword>
<keyword evidence="1" id="KW-0813">Transport</keyword>
<dbReference type="GO" id="GO:0022857">
    <property type="term" value="F:transmembrane transporter activity"/>
    <property type="evidence" value="ECO:0007669"/>
    <property type="project" value="UniProtKB-ARBA"/>
</dbReference>
<evidence type="ECO:0000256" key="1">
    <source>
        <dbReference type="ARBA" id="ARBA00022448"/>
    </source>
</evidence>
<dbReference type="EMBL" id="CP011452">
    <property type="protein sequence ID" value="AKH42618.1"/>
    <property type="molecule type" value="Genomic_DNA"/>
</dbReference>
<evidence type="ECO:0000256" key="5">
    <source>
        <dbReference type="ARBA" id="ARBA00038388"/>
    </source>
</evidence>
<dbReference type="Proteomes" id="UP000034392">
    <property type="component" value="Chromosome"/>
</dbReference>
<dbReference type="InterPro" id="IPR003439">
    <property type="entry name" value="ABC_transporter-like_ATP-bd"/>
</dbReference>
<dbReference type="PROSITE" id="PS50893">
    <property type="entry name" value="ABC_TRANSPORTER_2"/>
    <property type="match status" value="1"/>
</dbReference>
<protein>
    <submittedName>
        <fullName evidence="7">Macrolide export ATP-binding/permease protein MacB</fullName>
        <ecNumber evidence="7">3.6.3.-</ecNumber>
    </submittedName>
</protein>
<dbReference type="SMART" id="SM00382">
    <property type="entry name" value="AAA"/>
    <property type="match status" value="1"/>
</dbReference>
<keyword evidence="2" id="KW-1003">Cell membrane</keyword>
<keyword evidence="4 7" id="KW-0067">ATP-binding</keyword>
<dbReference type="FunFam" id="3.40.50.300:FF:000032">
    <property type="entry name" value="Export ABC transporter ATP-binding protein"/>
    <property type="match status" value="1"/>
</dbReference>
<dbReference type="InterPro" id="IPR015854">
    <property type="entry name" value="ABC_transpr_LolD-like"/>
</dbReference>
<dbReference type="GO" id="GO:0005524">
    <property type="term" value="F:ATP binding"/>
    <property type="evidence" value="ECO:0007669"/>
    <property type="project" value="UniProtKB-KW"/>
</dbReference>
<sequence>MPVISLQDIRKIYTLGDNEVHALRGVSLDIEAGEFVSIVGPSGSGKSTLMHILGCLDRPTSGQYRLDDRDVSSLSGDELADIRNKRIGFVFQGFNLLPRTTAAENVEIPLLYSRPVLSAAERREKALKALEVVGLGDRAEHGSNQLSGGQQQRVAIARALVNEPSLILADEPTGNLDTRTSIDVMHALQDLRERLGITIVLITHEPEIAAYATRIIAVRDGGILSDEPNTPREALDEMPAISVAAS</sequence>
<comment type="similarity">
    <text evidence="5">Belongs to the ABC transporter superfamily. Macrolide exporter (TC 3.A.1.122) family.</text>
</comment>